<feature type="chain" id="PRO_5043325192" evidence="1">
    <location>
        <begin position="23"/>
        <end position="161"/>
    </location>
</feature>
<proteinExistence type="predicted"/>
<dbReference type="AlphaFoldDB" id="A0AAU8SZU8"/>
<keyword evidence="1" id="KW-0732">Signal</keyword>
<name>A0AAU8SZU8_9BURK</name>
<evidence type="ECO:0000313" key="2">
    <source>
        <dbReference type="EMBL" id="AJZ57024.1"/>
    </source>
</evidence>
<reference evidence="2 3" key="1">
    <citation type="journal article" date="2015" name="Genome Announc.">
        <title>Complete genome sequences for 59 burkholderia isolates, both pathogenic and near neighbor.</title>
        <authorList>
            <person name="Johnson S.L."/>
            <person name="Bishop-Lilly K.A."/>
            <person name="Ladner J.T."/>
            <person name="Daligault H.E."/>
            <person name="Davenport K.W."/>
            <person name="Jaissle J."/>
            <person name="Frey K.G."/>
            <person name="Koroleva G.I."/>
            <person name="Bruce D.C."/>
            <person name="Coyne S.R."/>
            <person name="Broomall S.M."/>
            <person name="Li P.E."/>
            <person name="Teshima H."/>
            <person name="Gibbons H.S."/>
            <person name="Palacios G.F."/>
            <person name="Rosenzweig C.N."/>
            <person name="Redden C.L."/>
            <person name="Xu Y."/>
            <person name="Minogue T.D."/>
            <person name="Chain P.S."/>
        </authorList>
    </citation>
    <scope>NUCLEOTIDE SEQUENCE [LARGE SCALE GENOMIC DNA]</scope>
    <source>
        <strain evidence="2 3">ATCC BAA-463</strain>
    </source>
</reference>
<keyword evidence="2" id="KW-0449">Lipoprotein</keyword>
<feature type="signal peptide" evidence="1">
    <location>
        <begin position="1"/>
        <end position="22"/>
    </location>
</feature>
<dbReference type="EMBL" id="CP010025">
    <property type="protein sequence ID" value="AJZ57024.1"/>
    <property type="molecule type" value="Genomic_DNA"/>
</dbReference>
<dbReference type="PROSITE" id="PS51257">
    <property type="entry name" value="PROKAR_LIPOPROTEIN"/>
    <property type="match status" value="1"/>
</dbReference>
<protein>
    <submittedName>
        <fullName evidence="2">Lipoprotein</fullName>
    </submittedName>
</protein>
<accession>A0AAU8SZU8</accession>
<sequence>MTRGLGITLMVSTIALLGGCAAQTPNTITTRAYGEPIGILASVPVAEAQQRLTKKCEERGMKVIERTDDKLICGHPSKYAAGTPSEMAMYRAVTGRRPQEGMAFGFIARPEGVLVQGHEWREVENGGLDHELKVVRLTAAEPMADISAVLFSIGARNPSRL</sequence>
<dbReference type="Proteomes" id="UP000032614">
    <property type="component" value="Chromosome 3"/>
</dbReference>
<gene>
    <name evidence="2" type="ORF">OI25_7248</name>
</gene>
<evidence type="ECO:0000256" key="1">
    <source>
        <dbReference type="SAM" id="SignalP"/>
    </source>
</evidence>
<dbReference type="KEGG" id="bfn:OI25_7248"/>
<evidence type="ECO:0000313" key="3">
    <source>
        <dbReference type="Proteomes" id="UP000032614"/>
    </source>
</evidence>
<organism evidence="2 3">
    <name type="scientific">Paraburkholderia fungorum</name>
    <dbReference type="NCBI Taxonomy" id="134537"/>
    <lineage>
        <taxon>Bacteria</taxon>
        <taxon>Pseudomonadati</taxon>
        <taxon>Pseudomonadota</taxon>
        <taxon>Betaproteobacteria</taxon>
        <taxon>Burkholderiales</taxon>
        <taxon>Burkholderiaceae</taxon>
        <taxon>Paraburkholderia</taxon>
    </lineage>
</organism>